<evidence type="ECO:0000256" key="1">
    <source>
        <dbReference type="ARBA" id="ARBA00022679"/>
    </source>
</evidence>
<dbReference type="Gene3D" id="3.40.630.30">
    <property type="match status" value="1"/>
</dbReference>
<dbReference type="CDD" id="cd04301">
    <property type="entry name" value="NAT_SF"/>
    <property type="match status" value="1"/>
</dbReference>
<gene>
    <name evidence="4" type="ORF">GCM10007170_11340</name>
</gene>
<evidence type="ECO:0000313" key="4">
    <source>
        <dbReference type="EMBL" id="GGH92542.1"/>
    </source>
</evidence>
<keyword evidence="1" id="KW-0808">Transferase</keyword>
<dbReference type="PANTHER" id="PTHR43420">
    <property type="entry name" value="ACETYLTRANSFERASE"/>
    <property type="match status" value="1"/>
</dbReference>
<feature type="domain" description="N-acetyltransferase" evidence="3">
    <location>
        <begin position="130"/>
        <end position="269"/>
    </location>
</feature>
<protein>
    <recommendedName>
        <fullName evidence="3">N-acetyltransferase domain-containing protein</fullName>
    </recommendedName>
</protein>
<dbReference type="InterPro" id="IPR056935">
    <property type="entry name" value="Rv0428c-like_C"/>
</dbReference>
<organism evidence="4 5">
    <name type="scientific">Arthrobacter liuii</name>
    <dbReference type="NCBI Taxonomy" id="1476996"/>
    <lineage>
        <taxon>Bacteria</taxon>
        <taxon>Bacillati</taxon>
        <taxon>Actinomycetota</taxon>
        <taxon>Actinomycetes</taxon>
        <taxon>Micrococcales</taxon>
        <taxon>Micrococcaceae</taxon>
        <taxon>Arthrobacter</taxon>
    </lineage>
</organism>
<keyword evidence="5" id="KW-1185">Reference proteome</keyword>
<dbReference type="EMBL" id="BMFW01000003">
    <property type="protein sequence ID" value="GGH92542.1"/>
    <property type="molecule type" value="Genomic_DNA"/>
</dbReference>
<dbReference type="InterPro" id="IPR000182">
    <property type="entry name" value="GNAT_dom"/>
</dbReference>
<dbReference type="PROSITE" id="PS51186">
    <property type="entry name" value="GNAT"/>
    <property type="match status" value="1"/>
</dbReference>
<reference evidence="5" key="1">
    <citation type="journal article" date="2019" name="Int. J. Syst. Evol. Microbiol.">
        <title>The Global Catalogue of Microorganisms (GCM) 10K type strain sequencing project: providing services to taxonomists for standard genome sequencing and annotation.</title>
        <authorList>
            <consortium name="The Broad Institute Genomics Platform"/>
            <consortium name="The Broad Institute Genome Sequencing Center for Infectious Disease"/>
            <person name="Wu L."/>
            <person name="Ma J."/>
        </authorList>
    </citation>
    <scope>NUCLEOTIDE SEQUENCE [LARGE SCALE GENOMIC DNA]</scope>
    <source>
        <strain evidence="5">CGMCC 1.12778</strain>
    </source>
</reference>
<dbReference type="Pfam" id="PF24553">
    <property type="entry name" value="Rv0428c_C"/>
    <property type="match status" value="1"/>
</dbReference>
<comment type="caution">
    <text evidence="4">The sequence shown here is derived from an EMBL/GenBank/DDBJ whole genome shotgun (WGS) entry which is preliminary data.</text>
</comment>
<evidence type="ECO:0000259" key="3">
    <source>
        <dbReference type="PROSITE" id="PS51186"/>
    </source>
</evidence>
<dbReference type="PANTHER" id="PTHR43420:SF3">
    <property type="entry name" value="N-ACETYLTRANSFERASE DOMAIN-CONTAINING PROTEIN"/>
    <property type="match status" value="1"/>
</dbReference>
<evidence type="ECO:0000256" key="2">
    <source>
        <dbReference type="ARBA" id="ARBA00023315"/>
    </source>
</evidence>
<evidence type="ECO:0000313" key="5">
    <source>
        <dbReference type="Proteomes" id="UP000643279"/>
    </source>
</evidence>
<accession>A0ABQ2AMM8</accession>
<proteinExistence type="predicted"/>
<dbReference type="InterPro" id="IPR016181">
    <property type="entry name" value="Acyl_CoA_acyltransferase"/>
</dbReference>
<dbReference type="InterPro" id="IPR050680">
    <property type="entry name" value="YpeA/RimI_acetyltransf"/>
</dbReference>
<name>A0ABQ2AMM8_9MICC</name>
<dbReference type="Proteomes" id="UP000643279">
    <property type="component" value="Unassembled WGS sequence"/>
</dbReference>
<dbReference type="RefSeq" id="WP_373283564.1">
    <property type="nucleotide sequence ID" value="NZ_BMFW01000003.1"/>
</dbReference>
<dbReference type="SUPFAM" id="SSF55729">
    <property type="entry name" value="Acyl-CoA N-acyltransferases (Nat)"/>
    <property type="match status" value="1"/>
</dbReference>
<keyword evidence="2" id="KW-0012">Acyltransferase</keyword>
<sequence>MPASNHREPSTVALEAAMDAAWPALDRHDAGRWVLRAAAGVTQRANSIWPRTHASGQSAADLAGLLTDARSWYRIRRLPVIFQLFDSPATAALHDLLDAEGFTRQSETRVMVRSATADPVPEAGVHAPPIELSTEPSQDWLRTWWQVDGRGGQDALATARAIIEGCPSVYALVRDGAGRAAAVGRLALPAGSGLGGLYCMATLPAARRQGFAAAIMQSLLRAGTERGVEGFWLLVTAANHGAQELYAKGGFRDSGRYLYRQERPRPSLTGC</sequence>